<dbReference type="STRING" id="1882918.BCY86_00125"/>
<feature type="domain" description="RNA-binding S4" evidence="4">
    <location>
        <begin position="18"/>
        <end position="60"/>
    </location>
</feature>
<dbReference type="InterPro" id="IPR047048">
    <property type="entry name" value="TlyA"/>
</dbReference>
<reference evidence="6 7" key="1">
    <citation type="submission" date="2016-08" db="EMBL/GenBank/DDBJ databases">
        <title>Identification and validation of antigenic proteins from Pajaroellobacter abortibovis using de-novo genome sequence assembly and reverse vaccinology.</title>
        <authorList>
            <person name="Welly B.T."/>
            <person name="Miller M.R."/>
            <person name="Stott J.L."/>
            <person name="Blanchard M.T."/>
            <person name="Islas-Trejo A.D."/>
            <person name="O'Rourke S.M."/>
            <person name="Young A.E."/>
            <person name="Medrano J.F."/>
            <person name="Van Eenennaam A.L."/>
        </authorList>
    </citation>
    <scope>NUCLEOTIDE SEQUENCE [LARGE SCALE GENOMIC DNA]</scope>
    <source>
        <strain evidence="6 7">BTF92-0548A/99-0131</strain>
    </source>
</reference>
<dbReference type="GO" id="GO:0008168">
    <property type="term" value="F:methyltransferase activity"/>
    <property type="evidence" value="ECO:0007669"/>
    <property type="project" value="InterPro"/>
</dbReference>
<gene>
    <name evidence="6" type="ORF">BCY86_00125</name>
</gene>
<feature type="domain" description="Ribosomal RNA methyltransferase FtsJ" evidence="5">
    <location>
        <begin position="73"/>
        <end position="255"/>
    </location>
</feature>
<keyword evidence="7" id="KW-1185">Reference proteome</keyword>
<dbReference type="KEGG" id="pabo:BCY86_00125"/>
<protein>
    <submittedName>
        <fullName evidence="6">Uncharacterized protein</fullName>
    </submittedName>
</protein>
<name>A0A1L6MUR3_9BACT</name>
<dbReference type="CDD" id="cd02440">
    <property type="entry name" value="AdoMet_MTases"/>
    <property type="match status" value="1"/>
</dbReference>
<dbReference type="InterPro" id="IPR002877">
    <property type="entry name" value="RNA_MeTrfase_FtsJ_dom"/>
</dbReference>
<evidence type="ECO:0000256" key="1">
    <source>
        <dbReference type="ARBA" id="ARBA00022884"/>
    </source>
</evidence>
<dbReference type="PROSITE" id="PS50889">
    <property type="entry name" value="S4"/>
    <property type="match status" value="1"/>
</dbReference>
<dbReference type="Proteomes" id="UP000185544">
    <property type="component" value="Chromosome"/>
</dbReference>
<evidence type="ECO:0000313" key="7">
    <source>
        <dbReference type="Proteomes" id="UP000185544"/>
    </source>
</evidence>
<keyword evidence="1 3" id="KW-0694">RNA-binding</keyword>
<evidence type="ECO:0000259" key="4">
    <source>
        <dbReference type="Pfam" id="PF01479"/>
    </source>
</evidence>
<dbReference type="Gene3D" id="3.40.50.150">
    <property type="entry name" value="Vaccinia Virus protein VP39"/>
    <property type="match status" value="1"/>
</dbReference>
<dbReference type="InterPro" id="IPR029063">
    <property type="entry name" value="SAM-dependent_MTases_sf"/>
</dbReference>
<dbReference type="Pfam" id="PF01479">
    <property type="entry name" value="S4"/>
    <property type="match status" value="1"/>
</dbReference>
<proteinExistence type="inferred from homology"/>
<sequence length="270" mass="29435">MDATLNQLKHKKHNQRIRADELVVRQGLAPTKTRAQTLILSGVVRVGESRIDKAGTLVSEQAALWIKEQDHPYVSRGGVKLAGALDDLKINVSGLHCLDVGASTGGFTDCLLQRGASSVIAVDVGYGQLAQKLRVDPRVTIHERTNARYLSHVQLGKQVDLTVVDASFISLQKLGTALASCTRIGGYLVALIKPQFEVGREEASRQKGVIRDPLIREDAISRTKSAMIAYGFHSLSLVPSMLPGPKGNREVFFYARRIDAPLPTFLSSSR</sequence>
<dbReference type="PIRSF" id="PIRSF005578">
    <property type="entry name" value="TlyA"/>
    <property type="match status" value="1"/>
</dbReference>
<dbReference type="PANTHER" id="PTHR32319">
    <property type="entry name" value="BACTERIAL HEMOLYSIN-LIKE PROTEIN"/>
    <property type="match status" value="1"/>
</dbReference>
<dbReference type="NCBIfam" id="TIGR00478">
    <property type="entry name" value="tly"/>
    <property type="match status" value="1"/>
</dbReference>
<dbReference type="GO" id="GO:0003723">
    <property type="term" value="F:RNA binding"/>
    <property type="evidence" value="ECO:0007669"/>
    <property type="project" value="UniProtKB-KW"/>
</dbReference>
<dbReference type="SUPFAM" id="SSF55174">
    <property type="entry name" value="Alpha-L RNA-binding motif"/>
    <property type="match status" value="1"/>
</dbReference>
<dbReference type="InterPro" id="IPR036986">
    <property type="entry name" value="S4_RNA-bd_sf"/>
</dbReference>
<dbReference type="Pfam" id="PF01728">
    <property type="entry name" value="FtsJ"/>
    <property type="match status" value="1"/>
</dbReference>
<dbReference type="GO" id="GO:0032259">
    <property type="term" value="P:methylation"/>
    <property type="evidence" value="ECO:0007669"/>
    <property type="project" value="InterPro"/>
</dbReference>
<dbReference type="SUPFAM" id="SSF53335">
    <property type="entry name" value="S-adenosyl-L-methionine-dependent methyltransferases"/>
    <property type="match status" value="1"/>
</dbReference>
<dbReference type="InterPro" id="IPR002942">
    <property type="entry name" value="S4_RNA-bd"/>
</dbReference>
<organism evidence="6 7">
    <name type="scientific">Pajaroellobacter abortibovis</name>
    <dbReference type="NCBI Taxonomy" id="1882918"/>
    <lineage>
        <taxon>Bacteria</taxon>
        <taxon>Pseudomonadati</taxon>
        <taxon>Myxococcota</taxon>
        <taxon>Polyangia</taxon>
        <taxon>Polyangiales</taxon>
        <taxon>Polyangiaceae</taxon>
    </lineage>
</organism>
<dbReference type="PANTHER" id="PTHR32319:SF0">
    <property type="entry name" value="BACTERIAL HEMOLYSIN-LIKE PROTEIN"/>
    <property type="match status" value="1"/>
</dbReference>
<dbReference type="OrthoDB" id="9784736at2"/>
<accession>A0A1L6MUR3</accession>
<comment type="similarity">
    <text evidence="2">Belongs to the TlyA family.</text>
</comment>
<evidence type="ECO:0000256" key="2">
    <source>
        <dbReference type="ARBA" id="ARBA00029460"/>
    </source>
</evidence>
<evidence type="ECO:0000256" key="3">
    <source>
        <dbReference type="PROSITE-ProRule" id="PRU00182"/>
    </source>
</evidence>
<dbReference type="EMBL" id="CP016908">
    <property type="protein sequence ID" value="APR99254.1"/>
    <property type="molecule type" value="Genomic_DNA"/>
</dbReference>
<evidence type="ECO:0000313" key="6">
    <source>
        <dbReference type="EMBL" id="APR99254.1"/>
    </source>
</evidence>
<dbReference type="AlphaFoldDB" id="A0A1L6MUR3"/>
<dbReference type="InterPro" id="IPR004538">
    <property type="entry name" value="Hemolysin_A/TlyA"/>
</dbReference>
<dbReference type="Gene3D" id="3.10.290.10">
    <property type="entry name" value="RNA-binding S4 domain"/>
    <property type="match status" value="1"/>
</dbReference>
<evidence type="ECO:0000259" key="5">
    <source>
        <dbReference type="Pfam" id="PF01728"/>
    </source>
</evidence>